<dbReference type="PANTHER" id="PTHR11410">
    <property type="entry name" value="ATP SYNTHASE SUBUNIT A"/>
    <property type="match status" value="1"/>
</dbReference>
<feature type="transmembrane region" description="Helical" evidence="13">
    <location>
        <begin position="110"/>
        <end position="130"/>
    </location>
</feature>
<evidence type="ECO:0000256" key="3">
    <source>
        <dbReference type="ARBA" id="ARBA00021312"/>
    </source>
</evidence>
<evidence type="ECO:0000256" key="1">
    <source>
        <dbReference type="ARBA" id="ARBA00004448"/>
    </source>
</evidence>
<dbReference type="HAMAP" id="MF_01393">
    <property type="entry name" value="ATP_synth_a_bact"/>
    <property type="match status" value="1"/>
</dbReference>
<organism evidence="14 15">
    <name type="scientific">Australozyma saopauloensis</name>
    <dbReference type="NCBI Taxonomy" id="291208"/>
    <lineage>
        <taxon>Eukaryota</taxon>
        <taxon>Fungi</taxon>
        <taxon>Dikarya</taxon>
        <taxon>Ascomycota</taxon>
        <taxon>Saccharomycotina</taxon>
        <taxon>Pichiomycetes</taxon>
        <taxon>Metschnikowiaceae</taxon>
        <taxon>Australozyma</taxon>
    </lineage>
</organism>
<dbReference type="GO" id="GO:0045259">
    <property type="term" value="C:proton-transporting ATP synthase complex"/>
    <property type="evidence" value="ECO:0007669"/>
    <property type="project" value="UniProtKB-KW"/>
</dbReference>
<dbReference type="GO" id="GO:0005743">
    <property type="term" value="C:mitochondrial inner membrane"/>
    <property type="evidence" value="ECO:0007669"/>
    <property type="project" value="UniProtKB-SubCell"/>
</dbReference>
<keyword evidence="7" id="KW-0375">Hydrogen ion transport</keyword>
<evidence type="ECO:0000256" key="9">
    <source>
        <dbReference type="ARBA" id="ARBA00023065"/>
    </source>
</evidence>
<geneLocation type="mitochondrion" evidence="14"/>
<dbReference type="SUPFAM" id="SSF81336">
    <property type="entry name" value="F1F0 ATP synthase subunit A"/>
    <property type="match status" value="1"/>
</dbReference>
<accession>A0AAX4HH14</accession>
<dbReference type="NCBIfam" id="TIGR01131">
    <property type="entry name" value="ATP_synt_6_or_A"/>
    <property type="match status" value="1"/>
</dbReference>
<evidence type="ECO:0000256" key="13">
    <source>
        <dbReference type="SAM" id="Phobius"/>
    </source>
</evidence>
<feature type="transmembrane region" description="Helical" evidence="13">
    <location>
        <begin position="79"/>
        <end position="98"/>
    </location>
</feature>
<dbReference type="FunFam" id="1.20.120.220:FF:000003">
    <property type="entry name" value="ATP synthase subunit a"/>
    <property type="match status" value="1"/>
</dbReference>
<dbReference type="PANTHER" id="PTHR11410:SF0">
    <property type="entry name" value="ATP SYNTHASE SUBUNIT A"/>
    <property type="match status" value="1"/>
</dbReference>
<evidence type="ECO:0000256" key="6">
    <source>
        <dbReference type="ARBA" id="ARBA00022692"/>
    </source>
</evidence>
<evidence type="ECO:0000256" key="12">
    <source>
        <dbReference type="RuleBase" id="RU004450"/>
    </source>
</evidence>
<gene>
    <name evidence="14" type="ORF">PUMCH_005225</name>
</gene>
<dbReference type="Gene3D" id="1.20.120.220">
    <property type="entry name" value="ATP synthase, F0 complex, subunit A"/>
    <property type="match status" value="1"/>
</dbReference>
<evidence type="ECO:0000313" key="14">
    <source>
        <dbReference type="EMBL" id="WPK27804.1"/>
    </source>
</evidence>
<feature type="transmembrane region" description="Helical" evidence="13">
    <location>
        <begin position="208"/>
        <end position="234"/>
    </location>
</feature>
<keyword evidence="15" id="KW-1185">Reference proteome</keyword>
<keyword evidence="8 13" id="KW-1133">Transmembrane helix</keyword>
<comment type="similarity">
    <text evidence="2">Belongs to the ATPase A chain family.</text>
</comment>
<feature type="transmembrane region" description="Helical" evidence="13">
    <location>
        <begin position="26"/>
        <end position="44"/>
    </location>
</feature>
<evidence type="ECO:0000313" key="15">
    <source>
        <dbReference type="Proteomes" id="UP001338582"/>
    </source>
</evidence>
<proteinExistence type="inferred from homology"/>
<dbReference type="EMBL" id="CP138902">
    <property type="protein sequence ID" value="WPK27804.1"/>
    <property type="molecule type" value="Genomic_DNA"/>
</dbReference>
<name>A0AAX4HH14_9ASCO</name>
<dbReference type="InterPro" id="IPR023011">
    <property type="entry name" value="ATP_synth_F0_asu_AS"/>
</dbReference>
<keyword evidence="4" id="KW-0813">Transport</keyword>
<dbReference type="GO" id="GO:0046933">
    <property type="term" value="F:proton-transporting ATP synthase activity, rotational mechanism"/>
    <property type="evidence" value="ECO:0007669"/>
    <property type="project" value="TreeGrafter"/>
</dbReference>
<dbReference type="AlphaFoldDB" id="A0AAX4HH14"/>
<dbReference type="PROSITE" id="PS00449">
    <property type="entry name" value="ATPASE_A"/>
    <property type="match status" value="1"/>
</dbReference>
<dbReference type="PRINTS" id="PR00123">
    <property type="entry name" value="ATPASEA"/>
</dbReference>
<evidence type="ECO:0000256" key="4">
    <source>
        <dbReference type="ARBA" id="ARBA00022448"/>
    </source>
</evidence>
<reference evidence="14 15" key="1">
    <citation type="submission" date="2023-10" db="EMBL/GenBank/DDBJ databases">
        <title>Draft Genome Sequence of Candida saopaulonensis from a very Premature Infant with Sepsis.</title>
        <authorList>
            <person name="Ning Y."/>
            <person name="Dai R."/>
            <person name="Xiao M."/>
            <person name="Xu Y."/>
            <person name="Yan Q."/>
            <person name="Zhang L."/>
        </authorList>
    </citation>
    <scope>NUCLEOTIDE SEQUENCE [LARGE SCALE GENOMIC DNA]</scope>
    <source>
        <strain evidence="14 15">19XY460</strain>
    </source>
</reference>
<evidence type="ECO:0000256" key="7">
    <source>
        <dbReference type="ARBA" id="ARBA00022781"/>
    </source>
</evidence>
<sequence>MFLSPLDQFEIKPIFSYSDTFMLSNYSIYLFIIFTIMWSFKYLLNNGSLAPNRFSLVIFSIYDTVLNMVKSQMGNQGGIYFPLMFTLFNFIIMANLVSMMPYSFAYSAQLVAIIFLSMMLWLGVTITGLAKHGWGFFALFVPTGTPLPLVPVLVMIELLSYSSRAMSLGLRLSANVLSGHLLMFMLGSLMLNLMSLSLVGFMGGFMPMAGVVMITMLEFAMSMIQGYVFCMLLCGYMKDALYLH</sequence>
<evidence type="ECO:0000256" key="10">
    <source>
        <dbReference type="ARBA" id="ARBA00023136"/>
    </source>
</evidence>
<keyword evidence="10 13" id="KW-0472">Membrane</keyword>
<dbReference type="CDD" id="cd00310">
    <property type="entry name" value="ATP-synt_Fo_a_6"/>
    <property type="match status" value="1"/>
</dbReference>
<dbReference type="InterPro" id="IPR000568">
    <property type="entry name" value="ATP_synth_F0_asu"/>
</dbReference>
<dbReference type="InterPro" id="IPR045083">
    <property type="entry name" value="ATP_synth_F0_asu_bact/mt"/>
</dbReference>
<dbReference type="InterPro" id="IPR035908">
    <property type="entry name" value="F0_ATP_A_sf"/>
</dbReference>
<keyword evidence="11" id="KW-0066">ATP synthesis</keyword>
<keyword evidence="5" id="KW-0138">CF(0)</keyword>
<protein>
    <recommendedName>
        <fullName evidence="3 12">ATP synthase subunit a</fullName>
    </recommendedName>
</protein>
<keyword evidence="14" id="KW-0496">Mitochondrion</keyword>
<evidence type="ECO:0000256" key="5">
    <source>
        <dbReference type="ARBA" id="ARBA00022547"/>
    </source>
</evidence>
<dbReference type="Pfam" id="PF00119">
    <property type="entry name" value="ATP-synt_A"/>
    <property type="match status" value="1"/>
</dbReference>
<keyword evidence="9" id="KW-0406">Ion transport</keyword>
<keyword evidence="6 13" id="KW-0812">Transmembrane</keyword>
<feature type="transmembrane region" description="Helical" evidence="13">
    <location>
        <begin position="136"/>
        <end position="160"/>
    </location>
</feature>
<evidence type="ECO:0000256" key="8">
    <source>
        <dbReference type="ARBA" id="ARBA00022989"/>
    </source>
</evidence>
<evidence type="ECO:0000256" key="2">
    <source>
        <dbReference type="ARBA" id="ARBA00006810"/>
    </source>
</evidence>
<dbReference type="Proteomes" id="UP001338582">
    <property type="component" value="Mitochondrion MT"/>
</dbReference>
<evidence type="ECO:0000256" key="11">
    <source>
        <dbReference type="ARBA" id="ARBA00023310"/>
    </source>
</evidence>
<feature type="transmembrane region" description="Helical" evidence="13">
    <location>
        <begin position="181"/>
        <end position="202"/>
    </location>
</feature>
<comment type="subcellular location">
    <subcellularLocation>
        <location evidence="1 12">Mitochondrion inner membrane</location>
        <topology evidence="1 12">Multi-pass membrane protein</topology>
    </subcellularLocation>
</comment>